<keyword evidence="7" id="KW-0804">Transcription</keyword>
<dbReference type="PANTHER" id="PTHR45654">
    <property type="entry name" value="HOMEOBOX-LEUCINE ZIPPER PROTEIN MERISTEM L1"/>
    <property type="match status" value="1"/>
</dbReference>
<feature type="domain" description="START" evidence="13">
    <location>
        <begin position="202"/>
        <end position="332"/>
    </location>
</feature>
<dbReference type="Pfam" id="PF01852">
    <property type="entry name" value="START"/>
    <property type="match status" value="1"/>
</dbReference>
<evidence type="ECO:0000256" key="4">
    <source>
        <dbReference type="ARBA" id="ARBA00023054"/>
    </source>
</evidence>
<reference evidence="14" key="1">
    <citation type="journal article" date="2019" name="Nat. Commun.">
        <title>Genome-wide association mapping of date palm fruit traits.</title>
        <authorList>
            <person name="Hazzouri K.M."/>
            <person name="Gros-Balthazard M."/>
            <person name="Flowers J.M."/>
            <person name="Copetti D."/>
            <person name="Lemansour A."/>
            <person name="Lebrun M."/>
            <person name="Masmoudi K."/>
            <person name="Ferrand S."/>
            <person name="Dhar M.I."/>
            <person name="Fresquez Z.A."/>
            <person name="Rosas U."/>
            <person name="Zhang J."/>
            <person name="Talag J."/>
            <person name="Lee S."/>
            <person name="Kudrna D."/>
            <person name="Powell R.F."/>
            <person name="Leitch I.J."/>
            <person name="Krueger R.R."/>
            <person name="Wing R.A."/>
            <person name="Amiri K.M.A."/>
            <person name="Purugganan M.D."/>
        </authorList>
    </citation>
    <scope>NUCLEOTIDE SEQUENCE [LARGE SCALE GENOMIC DNA]</scope>
    <source>
        <strain evidence="14">cv. Khalas</strain>
    </source>
</reference>
<dbReference type="GeneID" id="103713775"/>
<dbReference type="InterPro" id="IPR009057">
    <property type="entry name" value="Homeodomain-like_sf"/>
</dbReference>
<dbReference type="RefSeq" id="XP_008799024.2">
    <property type="nucleotide sequence ID" value="XM_008800802.2"/>
</dbReference>
<evidence type="ECO:0000259" key="13">
    <source>
        <dbReference type="PROSITE" id="PS50848"/>
    </source>
</evidence>
<reference evidence="15" key="2">
    <citation type="submission" date="2025-08" db="UniProtKB">
        <authorList>
            <consortium name="RefSeq"/>
        </authorList>
    </citation>
    <scope>IDENTIFICATION</scope>
    <source>
        <tissue evidence="15">Young leaves</tissue>
    </source>
</reference>
<dbReference type="PROSITE" id="PS50071">
    <property type="entry name" value="HOMEOBOX_2"/>
    <property type="match status" value="1"/>
</dbReference>
<dbReference type="InterPro" id="IPR017970">
    <property type="entry name" value="Homeobox_CS"/>
</dbReference>
<dbReference type="KEGG" id="pda:103713775"/>
<evidence type="ECO:0000256" key="3">
    <source>
        <dbReference type="ARBA" id="ARBA00023015"/>
    </source>
</evidence>
<keyword evidence="6 9" id="KW-0371">Homeobox</keyword>
<evidence type="ECO:0000256" key="5">
    <source>
        <dbReference type="ARBA" id="ARBA00023125"/>
    </source>
</evidence>
<feature type="compositionally biased region" description="Basic residues" evidence="11">
    <location>
        <begin position="14"/>
        <end position="23"/>
    </location>
</feature>
<dbReference type="GO" id="GO:0008289">
    <property type="term" value="F:lipid binding"/>
    <property type="evidence" value="ECO:0007669"/>
    <property type="project" value="InterPro"/>
</dbReference>
<comment type="similarity">
    <text evidence="2">Belongs to the HD-ZIP homeobox family. Class IV subfamily.</text>
</comment>
<keyword evidence="4" id="KW-0175">Coiled coil</keyword>
<dbReference type="AlphaFoldDB" id="A0A8B7CH49"/>
<dbReference type="InterPro" id="IPR001356">
    <property type="entry name" value="HD"/>
</dbReference>
<dbReference type="Pfam" id="PF00046">
    <property type="entry name" value="Homeodomain"/>
    <property type="match status" value="1"/>
</dbReference>
<protein>
    <submittedName>
        <fullName evidence="15">Homeobox-leucine zipper protein ROC8-like</fullName>
    </submittedName>
</protein>
<evidence type="ECO:0000256" key="6">
    <source>
        <dbReference type="ARBA" id="ARBA00023155"/>
    </source>
</evidence>
<evidence type="ECO:0000256" key="8">
    <source>
        <dbReference type="ARBA" id="ARBA00023242"/>
    </source>
</evidence>
<dbReference type="PROSITE" id="PS50848">
    <property type="entry name" value="START"/>
    <property type="match status" value="1"/>
</dbReference>
<evidence type="ECO:0000259" key="12">
    <source>
        <dbReference type="PROSITE" id="PS50071"/>
    </source>
</evidence>
<keyword evidence="14" id="KW-1185">Reference proteome</keyword>
<name>A0A8B7CH49_PHODC</name>
<dbReference type="OrthoDB" id="6159439at2759"/>
<evidence type="ECO:0000256" key="10">
    <source>
        <dbReference type="RuleBase" id="RU000682"/>
    </source>
</evidence>
<keyword evidence="8 9" id="KW-0539">Nucleus</keyword>
<dbReference type="SMART" id="SM00389">
    <property type="entry name" value="HOX"/>
    <property type="match status" value="1"/>
</dbReference>
<evidence type="ECO:0000256" key="9">
    <source>
        <dbReference type="PROSITE-ProRule" id="PRU00108"/>
    </source>
</evidence>
<dbReference type="GO" id="GO:0003677">
    <property type="term" value="F:DNA binding"/>
    <property type="evidence" value="ECO:0007669"/>
    <property type="project" value="UniProtKB-UniRule"/>
</dbReference>
<feature type="region of interest" description="Disordered" evidence="11">
    <location>
        <begin position="1"/>
        <end position="23"/>
    </location>
</feature>
<evidence type="ECO:0000256" key="2">
    <source>
        <dbReference type="ARBA" id="ARBA00006789"/>
    </source>
</evidence>
<dbReference type="GO" id="GO:0000981">
    <property type="term" value="F:DNA-binding transcription factor activity, RNA polymerase II-specific"/>
    <property type="evidence" value="ECO:0007669"/>
    <property type="project" value="InterPro"/>
</dbReference>
<gene>
    <name evidence="15" type="primary">LOC103713775</name>
</gene>
<dbReference type="Proteomes" id="UP000228380">
    <property type="component" value="Chromosome 6"/>
</dbReference>
<dbReference type="CDD" id="cd00086">
    <property type="entry name" value="homeodomain"/>
    <property type="match status" value="1"/>
</dbReference>
<dbReference type="SUPFAM" id="SSF55961">
    <property type="entry name" value="Bet v1-like"/>
    <property type="match status" value="1"/>
</dbReference>
<feature type="domain" description="Homeobox" evidence="12">
    <location>
        <begin position="13"/>
        <end position="73"/>
    </location>
</feature>
<dbReference type="Gene3D" id="1.10.10.60">
    <property type="entry name" value="Homeodomain-like"/>
    <property type="match status" value="1"/>
</dbReference>
<dbReference type="GO" id="GO:0005634">
    <property type="term" value="C:nucleus"/>
    <property type="evidence" value="ECO:0007669"/>
    <property type="project" value="UniProtKB-SubCell"/>
</dbReference>
<dbReference type="InterPro" id="IPR002913">
    <property type="entry name" value="START_lipid-bd_dom"/>
</dbReference>
<evidence type="ECO:0000256" key="1">
    <source>
        <dbReference type="ARBA" id="ARBA00004123"/>
    </source>
</evidence>
<organism evidence="14 15">
    <name type="scientific">Phoenix dactylifera</name>
    <name type="common">Date palm</name>
    <dbReference type="NCBI Taxonomy" id="42345"/>
    <lineage>
        <taxon>Eukaryota</taxon>
        <taxon>Viridiplantae</taxon>
        <taxon>Streptophyta</taxon>
        <taxon>Embryophyta</taxon>
        <taxon>Tracheophyta</taxon>
        <taxon>Spermatophyta</taxon>
        <taxon>Magnoliopsida</taxon>
        <taxon>Liliopsida</taxon>
        <taxon>Arecaceae</taxon>
        <taxon>Coryphoideae</taxon>
        <taxon>Phoeniceae</taxon>
        <taxon>Phoenix</taxon>
    </lineage>
</organism>
<evidence type="ECO:0000313" key="15">
    <source>
        <dbReference type="RefSeq" id="XP_008799024.2"/>
    </source>
</evidence>
<keyword evidence="3" id="KW-0805">Transcription regulation</keyword>
<dbReference type="PROSITE" id="PS00027">
    <property type="entry name" value="HOMEOBOX_1"/>
    <property type="match status" value="1"/>
</dbReference>
<feature type="DNA-binding region" description="Homeobox" evidence="9">
    <location>
        <begin position="15"/>
        <end position="74"/>
    </location>
</feature>
<comment type="subcellular location">
    <subcellularLocation>
        <location evidence="1 9 10">Nucleus</location>
    </subcellularLocation>
</comment>
<dbReference type="PANTHER" id="PTHR45654:SF1">
    <property type="entry name" value="HOMEOBOX-LEUCINE ZIPPER PROTEIN HDG11"/>
    <property type="match status" value="1"/>
</dbReference>
<dbReference type="InterPro" id="IPR042160">
    <property type="entry name" value="HD-Zip_IV"/>
</dbReference>
<proteinExistence type="inferred from homology"/>
<sequence>MDSGDEPEAAEQQRRKRRCQRHTPKQIQALEAMFNMYPHPDEKQRMQLSRDLGLEPRQIKFWFQNKRTQMKAQHERADNSTLRAENDKVRCENIAMKEALKNAICPSCGGPPTDGDSSLNEQKLWMENVRLKEELDRVSSFASKYLGRPISQLHSDQPISMSPPHLSMGGYSNHGPSSSLDLHLLSGSSSTVIPFLFPAAVSEIEKTILLDLATRAMEELIRLVKTDEPLWLKVGHDGREVLHLETYERIFPRPGQQCKYPDFHSEASRDSGVVLMNSTLLVDMFADASEWAELFPTIVSKAKNIEVLATGIAGSKSGTLVLVITHLISFSL</sequence>
<evidence type="ECO:0000313" key="14">
    <source>
        <dbReference type="Proteomes" id="UP000228380"/>
    </source>
</evidence>
<dbReference type="SUPFAM" id="SSF46689">
    <property type="entry name" value="Homeodomain-like"/>
    <property type="match status" value="1"/>
</dbReference>
<keyword evidence="5 9" id="KW-0238">DNA-binding</keyword>
<dbReference type="FunFam" id="1.10.10.60:FF:000229">
    <property type="entry name" value="Homeobox-leucine zipper protein HDG1"/>
    <property type="match status" value="1"/>
</dbReference>
<evidence type="ECO:0000256" key="7">
    <source>
        <dbReference type="ARBA" id="ARBA00023163"/>
    </source>
</evidence>
<evidence type="ECO:0000256" key="11">
    <source>
        <dbReference type="SAM" id="MobiDB-lite"/>
    </source>
</evidence>
<accession>A0A8B7CH49</accession>